<dbReference type="SUPFAM" id="SSF48371">
    <property type="entry name" value="ARM repeat"/>
    <property type="match status" value="1"/>
</dbReference>
<organism evidence="2 3">
    <name type="scientific">Chaetoceros tenuissimus</name>
    <dbReference type="NCBI Taxonomy" id="426638"/>
    <lineage>
        <taxon>Eukaryota</taxon>
        <taxon>Sar</taxon>
        <taxon>Stramenopiles</taxon>
        <taxon>Ochrophyta</taxon>
        <taxon>Bacillariophyta</taxon>
        <taxon>Coscinodiscophyceae</taxon>
        <taxon>Chaetocerotophycidae</taxon>
        <taxon>Chaetocerotales</taxon>
        <taxon>Chaetocerotaceae</taxon>
        <taxon>Chaetoceros</taxon>
    </lineage>
</organism>
<evidence type="ECO:0000256" key="1">
    <source>
        <dbReference type="SAM" id="MobiDB-lite"/>
    </source>
</evidence>
<protein>
    <recommendedName>
        <fullName evidence="4">CUE domain-containing protein</fullName>
    </recommendedName>
</protein>
<feature type="region of interest" description="Disordered" evidence="1">
    <location>
        <begin position="475"/>
        <end position="619"/>
    </location>
</feature>
<evidence type="ECO:0000313" key="3">
    <source>
        <dbReference type="Proteomes" id="UP001054902"/>
    </source>
</evidence>
<feature type="compositionally biased region" description="Acidic residues" evidence="1">
    <location>
        <begin position="504"/>
        <end position="513"/>
    </location>
</feature>
<dbReference type="Proteomes" id="UP001054902">
    <property type="component" value="Unassembled WGS sequence"/>
</dbReference>
<proteinExistence type="predicted"/>
<dbReference type="PANTHER" id="PTHR21494">
    <property type="entry name" value="ACTIVATING SIGNAL COINTEGRATOR 1 COMPLEX SUBUNIT 2 ASC-1 COMPLEX SUBUNIT P100"/>
    <property type="match status" value="1"/>
</dbReference>
<dbReference type="InterPro" id="IPR041800">
    <property type="entry name" value="ASCC2_CUE"/>
</dbReference>
<gene>
    <name evidence="2" type="ORF">CTEN210_17988</name>
</gene>
<dbReference type="InterPro" id="IPR052586">
    <property type="entry name" value="ASCC2"/>
</dbReference>
<dbReference type="GO" id="GO:0043130">
    <property type="term" value="F:ubiquitin binding"/>
    <property type="evidence" value="ECO:0007669"/>
    <property type="project" value="TreeGrafter"/>
</dbReference>
<comment type="caution">
    <text evidence="2">The sequence shown here is derived from an EMBL/GenBank/DDBJ whole genome shotgun (WGS) entry which is preliminary data.</text>
</comment>
<evidence type="ECO:0000313" key="2">
    <source>
        <dbReference type="EMBL" id="GFH61512.1"/>
    </source>
</evidence>
<dbReference type="CDD" id="cd14364">
    <property type="entry name" value="CUE_ASCC2"/>
    <property type="match status" value="1"/>
</dbReference>
<dbReference type="PANTHER" id="PTHR21494:SF0">
    <property type="entry name" value="ACTIVATING SIGNAL COINTEGRATOR 1 COMPLEX SUBUNIT 2"/>
    <property type="match status" value="1"/>
</dbReference>
<dbReference type="AlphaFoldDB" id="A0AAD3DBL0"/>
<feature type="compositionally biased region" description="Basic and acidic residues" evidence="1">
    <location>
        <begin position="581"/>
        <end position="591"/>
    </location>
</feature>
<sequence>MVQGSSDVSSLIDEVSSAFDALLSRNEAGAKLGPSPLNIYKAANLLYQLHQEPKLDQISQQTQQAFDMIIASMSDEYLSSLLQDILEAFTSLVQKAQKSLLDLTLQPNKRSLKDDLEKDLSKCFAALKPLQIVFGYKLGNTSKENMSETKKRCCRIGYQDILCVHLAFLYDTACQIESATKIQNVILNIFSATLTHGLLLPMQSDIENEDDNIQKVMDLIQQISSEQGQSSTCLGDLLLYQKQQTFIPQHEYFETMIETIFTSQVHAQKDYINLMLSSCPTSSVKPVEVKKPDSKVSSKPIKTKKISAMTRLVQQVQSVFGDIYGEGYIEAALACYNLDPEETTAALLELQTSPHNSNIHPRLKKLDPKLPSSRKDRLEELMNDDNQEKKVASKIQKAYLHQIEKDQEQEAYLLESAMGGLAEYNDDYDDQYDGVGGGEDGVGGLDGGLYDVDLEAIKTYNRITKGMEEERLFWEENRNTNRRQSRNNNSSGKKKNKNEHESNGNDDEEEDGTSGEKKYRGPDKGKGGRTIGPDGRYLPFPKSKKKGGGNKNQGQANVQQSSKNDADNNNSGNSQKKKGNDKKDASKEMSKIQKRRKNDNKAKIGNHHRKERALKKTAM</sequence>
<dbReference type="Gene3D" id="1.10.8.10">
    <property type="entry name" value="DNA helicase RuvA subunit, C-terminal domain"/>
    <property type="match status" value="1"/>
</dbReference>
<feature type="compositionally biased region" description="Basic residues" evidence="1">
    <location>
        <begin position="592"/>
        <end position="619"/>
    </location>
</feature>
<reference evidence="2 3" key="1">
    <citation type="journal article" date="2021" name="Sci. Rep.">
        <title>The genome of the diatom Chaetoceros tenuissimus carries an ancient integrated fragment of an extant virus.</title>
        <authorList>
            <person name="Hongo Y."/>
            <person name="Kimura K."/>
            <person name="Takaki Y."/>
            <person name="Yoshida Y."/>
            <person name="Baba S."/>
            <person name="Kobayashi G."/>
            <person name="Nagasaki K."/>
            <person name="Hano T."/>
            <person name="Tomaru Y."/>
        </authorList>
    </citation>
    <scope>NUCLEOTIDE SEQUENCE [LARGE SCALE GENOMIC DNA]</scope>
    <source>
        <strain evidence="2 3">NIES-3715</strain>
    </source>
</reference>
<name>A0AAD3DBL0_9STRA</name>
<evidence type="ECO:0008006" key="4">
    <source>
        <dbReference type="Google" id="ProtNLM"/>
    </source>
</evidence>
<feature type="compositionally biased region" description="Basic and acidic residues" evidence="1">
    <location>
        <begin position="514"/>
        <end position="526"/>
    </location>
</feature>
<dbReference type="EMBL" id="BLLK01000074">
    <property type="protein sequence ID" value="GFH61512.1"/>
    <property type="molecule type" value="Genomic_DNA"/>
</dbReference>
<keyword evidence="3" id="KW-1185">Reference proteome</keyword>
<accession>A0AAD3DBL0</accession>
<dbReference type="InterPro" id="IPR016024">
    <property type="entry name" value="ARM-type_fold"/>
</dbReference>